<evidence type="ECO:0000256" key="1">
    <source>
        <dbReference type="SAM" id="Phobius"/>
    </source>
</evidence>
<keyword evidence="1" id="KW-1133">Transmembrane helix</keyword>
<feature type="transmembrane region" description="Helical" evidence="1">
    <location>
        <begin position="68"/>
        <end position="90"/>
    </location>
</feature>
<evidence type="ECO:0000313" key="2">
    <source>
        <dbReference type="EMBL" id="RZU38455.1"/>
    </source>
</evidence>
<reference evidence="2 3" key="1">
    <citation type="submission" date="2019-02" db="EMBL/GenBank/DDBJ databases">
        <title>Genomic Encyclopedia of Type Strains, Phase IV (KMG-IV): sequencing the most valuable type-strain genomes for metagenomic binning, comparative biology and taxonomic classification.</title>
        <authorList>
            <person name="Goeker M."/>
        </authorList>
    </citation>
    <scope>NUCLEOTIDE SEQUENCE [LARGE SCALE GENOMIC DNA]</scope>
    <source>
        <strain evidence="2 3">DSM 105135</strain>
    </source>
</reference>
<accession>A0A4Q7YP38</accession>
<organism evidence="2 3">
    <name type="scientific">Fluviicoccus keumensis</name>
    <dbReference type="NCBI Taxonomy" id="1435465"/>
    <lineage>
        <taxon>Bacteria</taxon>
        <taxon>Pseudomonadati</taxon>
        <taxon>Pseudomonadota</taxon>
        <taxon>Gammaproteobacteria</taxon>
        <taxon>Moraxellales</taxon>
        <taxon>Moraxellaceae</taxon>
        <taxon>Fluviicoccus</taxon>
    </lineage>
</organism>
<dbReference type="EMBL" id="SHKX01000013">
    <property type="protein sequence ID" value="RZU38455.1"/>
    <property type="molecule type" value="Genomic_DNA"/>
</dbReference>
<protein>
    <submittedName>
        <fullName evidence="2">Uncharacterized protein</fullName>
    </submittedName>
</protein>
<dbReference type="Proteomes" id="UP000292423">
    <property type="component" value="Unassembled WGS sequence"/>
</dbReference>
<keyword evidence="1" id="KW-0472">Membrane</keyword>
<gene>
    <name evidence="2" type="ORF">EV700_2387</name>
</gene>
<comment type="caution">
    <text evidence="2">The sequence shown here is derived from an EMBL/GenBank/DDBJ whole genome shotgun (WGS) entry which is preliminary data.</text>
</comment>
<feature type="transmembrane region" description="Helical" evidence="1">
    <location>
        <begin position="124"/>
        <end position="144"/>
    </location>
</feature>
<dbReference type="RefSeq" id="WP_130414048.1">
    <property type="nucleotide sequence ID" value="NZ_SHKX01000013.1"/>
</dbReference>
<dbReference type="AlphaFoldDB" id="A0A4Q7YP38"/>
<sequence>MACCVALGLFITLLRWLWLRLTFRKAQPPVLFAPVARRSEPGQMPLPLPVPAPVAPPLPLYRTPDGGLLIGLGVYLAAVFLLVQAGFIVSIADSGDWLLRTLVYGAAALWLLRPRPADTGNGIAHPVAATLYFTGLVWVVLGVADMHLFDLFVMQGQDVVLAGRPHPHHDHQHLRLALDPQLLFHGGGLLALAAGLLTVWAVQPEPALQPLPLEDQADDKRLPAARG</sequence>
<keyword evidence="3" id="KW-1185">Reference proteome</keyword>
<name>A0A4Q7YP38_9GAMM</name>
<feature type="transmembrane region" description="Helical" evidence="1">
    <location>
        <begin position="182"/>
        <end position="202"/>
    </location>
</feature>
<feature type="transmembrane region" description="Helical" evidence="1">
    <location>
        <begin position="97"/>
        <end position="112"/>
    </location>
</feature>
<evidence type="ECO:0000313" key="3">
    <source>
        <dbReference type="Proteomes" id="UP000292423"/>
    </source>
</evidence>
<keyword evidence="1" id="KW-0812">Transmembrane</keyword>
<proteinExistence type="predicted"/>